<accession>A0A813LUL4</accession>
<feature type="compositionally biased region" description="Low complexity" evidence="1">
    <location>
        <begin position="293"/>
        <end position="302"/>
    </location>
</feature>
<reference evidence="2" key="1">
    <citation type="submission" date="2021-02" db="EMBL/GenBank/DDBJ databases">
        <authorList>
            <person name="Dougan E. K."/>
            <person name="Rhodes N."/>
            <person name="Thang M."/>
            <person name="Chan C."/>
        </authorList>
    </citation>
    <scope>NUCLEOTIDE SEQUENCE</scope>
</reference>
<evidence type="ECO:0000313" key="3">
    <source>
        <dbReference type="Proteomes" id="UP000626109"/>
    </source>
</evidence>
<feature type="compositionally biased region" description="Basic and acidic residues" evidence="1">
    <location>
        <begin position="757"/>
        <end position="772"/>
    </location>
</feature>
<feature type="region of interest" description="Disordered" evidence="1">
    <location>
        <begin position="1"/>
        <end position="31"/>
    </location>
</feature>
<dbReference type="Proteomes" id="UP000626109">
    <property type="component" value="Unassembled WGS sequence"/>
</dbReference>
<protein>
    <submittedName>
        <fullName evidence="2">Uncharacterized protein</fullName>
    </submittedName>
</protein>
<sequence>MRGVKQCSVPAPGELDLRGKAPPPSLPAGSCGRCGRCTRGAAAEAKAAKSASATSLMATTVDATRVAEARAAKSASATSPMATAVDATRVAEAKAAKSASATSLMATAVDATRVAEAKAAKSASASSPMATAVDATRVAEAKAAKSASATSLMATAVDATRVAEAKAAKSASATSLMATAVDTTRVAEAKAAKSASATSLMATAVDATRVAEAKAAKSASATSPIATAVDATRVAEAKAAKSASATSLMATAVDATRVAEAMARKSLEKNIRDKVVDATRVAKATAGRRTRRSSSASPAGSAAAGCQMGALVEAASTDLTHALAGASDGPVEKRQRRSPSMLARLDSTSAEAVQSQLASAVSSQQPPVGFNARMLASTSAEAVQAGATGAHPIASSSECIIPELKQKLREFIPELKQLKECDPELKRVKECIPELKQLKECLPEFKHDKECIPELKPFTECIPELRQPLTECIPELRQNKECIPELRQQLLSTAEASRQEPALLTNWRAWCAEPLLQRQGLVFSRQESHLPTVLRHLEALVAGSGVAALQHAEALQNELWQEFSTALLSEPAADVGIRFATVPAKFWVGKILSTPRYTATAQGLAQGRSAWERLSEARALVHRGHTNRHTSLAKRHSPAQLSEAWGKLREVYLDVWEEAGHKRKLVDSQLQAGEHKMLAQRQLSCRVRTVIAAAPAPEARARARKSKATCHDVVERKVMQVLARWARLATPKKRPRIHFPASERLRATYLGNNPRAEQTEQKKRKCTHDSSICREPLTTQTPALAD</sequence>
<gene>
    <name evidence="2" type="ORF">PGLA2088_LOCUS50732</name>
</gene>
<organism evidence="2 3">
    <name type="scientific">Polarella glacialis</name>
    <name type="common">Dinoflagellate</name>
    <dbReference type="NCBI Taxonomy" id="89957"/>
    <lineage>
        <taxon>Eukaryota</taxon>
        <taxon>Sar</taxon>
        <taxon>Alveolata</taxon>
        <taxon>Dinophyceae</taxon>
        <taxon>Suessiales</taxon>
        <taxon>Suessiaceae</taxon>
        <taxon>Polarella</taxon>
    </lineage>
</organism>
<evidence type="ECO:0000313" key="2">
    <source>
        <dbReference type="EMBL" id="CAE8741927.1"/>
    </source>
</evidence>
<feature type="region of interest" description="Disordered" evidence="1">
    <location>
        <begin position="323"/>
        <end position="348"/>
    </location>
</feature>
<evidence type="ECO:0000256" key="1">
    <source>
        <dbReference type="SAM" id="MobiDB-lite"/>
    </source>
</evidence>
<feature type="compositionally biased region" description="Polar residues" evidence="1">
    <location>
        <begin position="777"/>
        <end position="786"/>
    </location>
</feature>
<dbReference type="EMBL" id="CAJNNW010037456">
    <property type="protein sequence ID" value="CAE8741927.1"/>
    <property type="molecule type" value="Genomic_DNA"/>
</dbReference>
<proteinExistence type="predicted"/>
<dbReference type="AlphaFoldDB" id="A0A813LUL4"/>
<feature type="region of interest" description="Disordered" evidence="1">
    <location>
        <begin position="748"/>
        <end position="786"/>
    </location>
</feature>
<name>A0A813LUL4_POLGL</name>
<feature type="region of interest" description="Disordered" evidence="1">
    <location>
        <begin position="282"/>
        <end position="302"/>
    </location>
</feature>
<comment type="caution">
    <text evidence="2">The sequence shown here is derived from an EMBL/GenBank/DDBJ whole genome shotgun (WGS) entry which is preliminary data.</text>
</comment>